<feature type="transmembrane region" description="Helical" evidence="1">
    <location>
        <begin position="221"/>
        <end position="246"/>
    </location>
</feature>
<proteinExistence type="predicted"/>
<feature type="transmembrane region" description="Helical" evidence="1">
    <location>
        <begin position="20"/>
        <end position="38"/>
    </location>
</feature>
<dbReference type="Proteomes" id="UP001597221">
    <property type="component" value="Unassembled WGS sequence"/>
</dbReference>
<keyword evidence="1" id="KW-0472">Membrane</keyword>
<dbReference type="RefSeq" id="WP_251514231.1">
    <property type="nucleotide sequence ID" value="NZ_JAMBON010000015.1"/>
</dbReference>
<feature type="transmembrane region" description="Helical" evidence="1">
    <location>
        <begin position="266"/>
        <end position="290"/>
    </location>
</feature>
<organism evidence="2 3">
    <name type="scientific">Oceanobacillus luteolus</name>
    <dbReference type="NCBI Taxonomy" id="1274358"/>
    <lineage>
        <taxon>Bacteria</taxon>
        <taxon>Bacillati</taxon>
        <taxon>Bacillota</taxon>
        <taxon>Bacilli</taxon>
        <taxon>Bacillales</taxon>
        <taxon>Bacillaceae</taxon>
        <taxon>Oceanobacillus</taxon>
    </lineage>
</organism>
<dbReference type="EMBL" id="JBHUDE010000005">
    <property type="protein sequence ID" value="MFD1606248.1"/>
    <property type="molecule type" value="Genomic_DNA"/>
</dbReference>
<evidence type="ECO:0000256" key="1">
    <source>
        <dbReference type="SAM" id="Phobius"/>
    </source>
</evidence>
<keyword evidence="3" id="KW-1185">Reference proteome</keyword>
<evidence type="ECO:0000313" key="2">
    <source>
        <dbReference type="EMBL" id="MFD1606248.1"/>
    </source>
</evidence>
<keyword evidence="1" id="KW-1133">Transmembrane helix</keyword>
<name>A0ABW4HKY4_9BACI</name>
<gene>
    <name evidence="2" type="ORF">ACFSBH_01005</name>
</gene>
<keyword evidence="1" id="KW-0812">Transmembrane</keyword>
<reference evidence="3" key="1">
    <citation type="journal article" date="2019" name="Int. J. Syst. Evol. Microbiol.">
        <title>The Global Catalogue of Microorganisms (GCM) 10K type strain sequencing project: providing services to taxonomists for standard genome sequencing and annotation.</title>
        <authorList>
            <consortium name="The Broad Institute Genomics Platform"/>
            <consortium name="The Broad Institute Genome Sequencing Center for Infectious Disease"/>
            <person name="Wu L."/>
            <person name="Ma J."/>
        </authorList>
    </citation>
    <scope>NUCLEOTIDE SEQUENCE [LARGE SCALE GENOMIC DNA]</scope>
    <source>
        <strain evidence="3">CGMCC 1.12376</strain>
    </source>
</reference>
<accession>A0ABW4HKY4</accession>
<protein>
    <submittedName>
        <fullName evidence="2">ABC transporter permease</fullName>
    </submittedName>
</protein>
<feature type="transmembrane region" description="Helical" evidence="1">
    <location>
        <begin position="328"/>
        <end position="348"/>
    </location>
</feature>
<sequence>MLFNIYIKELIDSLRDKRTLLLTVFLPILMMTALTFFYENMISGDEGETYTLAVESGLSSEQEMVLNNIENVELVTVEDLQETLLNGDAQAAIVFEAEFDEKVQAGEVGNIEIIGDTFSQNTSNLIYLVTSQLAEYERILVTERLINADVDPGITQAVAIEQTELSTEDSNIMLLALLIPMILAIAISVGSSPAAADLFAGEKERKTMEALLMTPVNRSTLLLAKFLTISSVGTIIGLLTLTVVIIEIAFFTEHLKAAVNLGDQMILIFAVGIIIIILYSSLMGAVLMITSIIGKTVKEAQSYASPILMLAVVPLIFITGLSVNEFTLNHFILPFVNIFAIITELIFGIVNWQHILIVIGSNLAVIVIIFIISRILFSKDKWVID</sequence>
<feature type="transmembrane region" description="Helical" evidence="1">
    <location>
        <begin position="302"/>
        <end position="322"/>
    </location>
</feature>
<comment type="caution">
    <text evidence="2">The sequence shown here is derived from an EMBL/GenBank/DDBJ whole genome shotgun (WGS) entry which is preliminary data.</text>
</comment>
<dbReference type="Gene3D" id="3.40.1710.10">
    <property type="entry name" value="abc type-2 transporter like domain"/>
    <property type="match status" value="1"/>
</dbReference>
<dbReference type="PANTHER" id="PTHR43471:SF3">
    <property type="entry name" value="ABC TRANSPORTER PERMEASE PROTEIN NATB"/>
    <property type="match status" value="1"/>
</dbReference>
<evidence type="ECO:0000313" key="3">
    <source>
        <dbReference type="Proteomes" id="UP001597221"/>
    </source>
</evidence>
<dbReference type="Pfam" id="PF12679">
    <property type="entry name" value="ABC2_membrane_2"/>
    <property type="match status" value="1"/>
</dbReference>
<dbReference type="PANTHER" id="PTHR43471">
    <property type="entry name" value="ABC TRANSPORTER PERMEASE"/>
    <property type="match status" value="1"/>
</dbReference>
<feature type="transmembrane region" description="Helical" evidence="1">
    <location>
        <begin position="172"/>
        <end position="200"/>
    </location>
</feature>
<feature type="transmembrane region" description="Helical" evidence="1">
    <location>
        <begin position="355"/>
        <end position="377"/>
    </location>
</feature>